<evidence type="ECO:0000313" key="4">
    <source>
        <dbReference type="Proteomes" id="UP000029549"/>
    </source>
</evidence>
<dbReference type="EMBL" id="AWTP01000013">
    <property type="protein sequence ID" value="KGH20637.1"/>
    <property type="molecule type" value="Genomic_DNA"/>
</dbReference>
<evidence type="ECO:0000313" key="3">
    <source>
        <dbReference type="EMBL" id="MDH1336967.1"/>
    </source>
</evidence>
<dbReference type="RefSeq" id="WP_003063747.1">
    <property type="nucleotide sequence ID" value="NC_013446.2"/>
</dbReference>
<feature type="transmembrane region" description="Helical" evidence="1">
    <location>
        <begin position="45"/>
        <end position="64"/>
    </location>
</feature>
<accession>D8D3I7</accession>
<keyword evidence="1" id="KW-1133">Transmembrane helix</keyword>
<gene>
    <name evidence="3" type="ORF">N5D63_22725</name>
    <name evidence="2" type="ORF">P608_03015</name>
</gene>
<dbReference type="EMBL" id="JAOCEK010000028">
    <property type="protein sequence ID" value="MDH1336967.1"/>
    <property type="molecule type" value="Genomic_DNA"/>
</dbReference>
<sequence length="88" mass="9090">MLKLAFILASALVSVVIGGVGGLLFFEFAPSRCAGQYACGYGKAVIGMMVGLGVALLCFVGLLLKGLRKAKPPTTVLQSPHSPADRQP</sequence>
<evidence type="ECO:0000313" key="5">
    <source>
        <dbReference type="Proteomes" id="UP001161065"/>
    </source>
</evidence>
<name>A0A096DH93_9BURK</name>
<accession>A0A176TQT3</accession>
<reference evidence="3" key="2">
    <citation type="submission" date="2022-09" db="EMBL/GenBank/DDBJ databases">
        <title>Intensive care unit water sources are persistently colonized with multi-drug resistant bacteria and are the site of extensive horizontal gene transfer of antibiotic resistance genes.</title>
        <authorList>
            <person name="Diorio-Toth L."/>
        </authorList>
    </citation>
    <scope>NUCLEOTIDE SEQUENCE</scope>
    <source>
        <strain evidence="3">GD03832</strain>
    </source>
</reference>
<keyword evidence="1" id="KW-0472">Membrane</keyword>
<evidence type="ECO:0000313" key="2">
    <source>
        <dbReference type="EMBL" id="KGH20637.1"/>
    </source>
</evidence>
<evidence type="ECO:0008006" key="6">
    <source>
        <dbReference type="Google" id="ProtNLM"/>
    </source>
</evidence>
<dbReference type="GeneID" id="69561029"/>
<dbReference type="AlphaFoldDB" id="A0A096DH93"/>
<protein>
    <recommendedName>
        <fullName evidence="6">Transmembrane protein</fullName>
    </recommendedName>
</protein>
<keyword evidence="4" id="KW-1185">Reference proteome</keyword>
<dbReference type="Proteomes" id="UP001161065">
    <property type="component" value="Unassembled WGS sequence"/>
</dbReference>
<keyword evidence="1" id="KW-0812">Transmembrane</keyword>
<reference evidence="2 4" key="1">
    <citation type="submission" date="2013-09" db="EMBL/GenBank/DDBJ databases">
        <title>High correlation between genotypes and phenotypes of environmental bacteria Comamonas testosteroni strains.</title>
        <authorList>
            <person name="Liu L."/>
            <person name="Zhu W."/>
            <person name="Xia X."/>
            <person name="Xu B."/>
            <person name="Luo M."/>
            <person name="Wang G."/>
        </authorList>
    </citation>
    <scope>NUCLEOTIDE SEQUENCE [LARGE SCALE GENOMIC DNA]</scope>
    <source>
        <strain evidence="2 4">DF2</strain>
    </source>
</reference>
<organism evidence="3 5">
    <name type="scientific">Comamonas thiooxydans</name>
    <dbReference type="NCBI Taxonomy" id="363952"/>
    <lineage>
        <taxon>Bacteria</taxon>
        <taxon>Pseudomonadati</taxon>
        <taxon>Pseudomonadota</taxon>
        <taxon>Betaproteobacteria</taxon>
        <taxon>Burkholderiales</taxon>
        <taxon>Comamonadaceae</taxon>
        <taxon>Comamonas</taxon>
    </lineage>
</organism>
<proteinExistence type="predicted"/>
<accession>A0A096DH93</accession>
<comment type="caution">
    <text evidence="3">The sequence shown here is derived from an EMBL/GenBank/DDBJ whole genome shotgun (WGS) entry which is preliminary data.</text>
</comment>
<dbReference type="Proteomes" id="UP000029549">
    <property type="component" value="Unassembled WGS sequence"/>
</dbReference>
<evidence type="ECO:0000256" key="1">
    <source>
        <dbReference type="SAM" id="Phobius"/>
    </source>
</evidence>